<reference evidence="2" key="1">
    <citation type="submission" date="2021-02" db="EMBL/GenBank/DDBJ databases">
        <title>First Annotated Genome of the Yellow-green Alga Tribonema minus.</title>
        <authorList>
            <person name="Mahan K.M."/>
        </authorList>
    </citation>
    <scope>NUCLEOTIDE SEQUENCE</scope>
    <source>
        <strain evidence="2">UTEX B ZZ1240</strain>
    </source>
</reference>
<keyword evidence="3" id="KW-1185">Reference proteome</keyword>
<evidence type="ECO:0000259" key="1">
    <source>
        <dbReference type="PROSITE" id="PS50235"/>
    </source>
</evidence>
<dbReference type="PANTHER" id="PTHR24006">
    <property type="entry name" value="UBIQUITIN CARBOXYL-TERMINAL HYDROLASE"/>
    <property type="match status" value="1"/>
</dbReference>
<organism evidence="2 3">
    <name type="scientific">Tribonema minus</name>
    <dbReference type="NCBI Taxonomy" id="303371"/>
    <lineage>
        <taxon>Eukaryota</taxon>
        <taxon>Sar</taxon>
        <taxon>Stramenopiles</taxon>
        <taxon>Ochrophyta</taxon>
        <taxon>PX clade</taxon>
        <taxon>Xanthophyceae</taxon>
        <taxon>Tribonematales</taxon>
        <taxon>Tribonemataceae</taxon>
        <taxon>Tribonema</taxon>
    </lineage>
</organism>
<dbReference type="InterPro" id="IPR050164">
    <property type="entry name" value="Peptidase_C19"/>
</dbReference>
<dbReference type="SUPFAM" id="SSF54001">
    <property type="entry name" value="Cysteine proteinases"/>
    <property type="match status" value="1"/>
</dbReference>
<dbReference type="InterPro" id="IPR018200">
    <property type="entry name" value="USP_CS"/>
</dbReference>
<name>A0A835YPA6_9STRA</name>
<dbReference type="InterPro" id="IPR038765">
    <property type="entry name" value="Papain-like_cys_pep_sf"/>
</dbReference>
<protein>
    <recommendedName>
        <fullName evidence="1">USP domain-containing protein</fullName>
    </recommendedName>
</protein>
<dbReference type="GO" id="GO:0016579">
    <property type="term" value="P:protein deubiquitination"/>
    <property type="evidence" value="ECO:0007669"/>
    <property type="project" value="InterPro"/>
</dbReference>
<evidence type="ECO:0000313" key="3">
    <source>
        <dbReference type="Proteomes" id="UP000664859"/>
    </source>
</evidence>
<dbReference type="Proteomes" id="UP000664859">
    <property type="component" value="Unassembled WGS sequence"/>
</dbReference>
<accession>A0A835YPA6</accession>
<dbReference type="PANTHER" id="PTHR24006:SF827">
    <property type="entry name" value="UBIQUITIN CARBOXYL-TERMINAL HYDROLASE 34"/>
    <property type="match status" value="1"/>
</dbReference>
<comment type="caution">
    <text evidence="2">The sequence shown here is derived from an EMBL/GenBank/DDBJ whole genome shotgun (WGS) entry which is preliminary data.</text>
</comment>
<dbReference type="OrthoDB" id="289038at2759"/>
<dbReference type="GO" id="GO:0005829">
    <property type="term" value="C:cytosol"/>
    <property type="evidence" value="ECO:0007669"/>
    <property type="project" value="TreeGrafter"/>
</dbReference>
<feature type="domain" description="USP" evidence="1">
    <location>
        <begin position="1"/>
        <end position="55"/>
    </location>
</feature>
<dbReference type="InterPro" id="IPR001394">
    <property type="entry name" value="Peptidase_C19_UCH"/>
</dbReference>
<dbReference type="AlphaFoldDB" id="A0A835YPA6"/>
<feature type="non-terminal residue" evidence="2">
    <location>
        <position position="1"/>
    </location>
</feature>
<dbReference type="GO" id="GO:0005634">
    <property type="term" value="C:nucleus"/>
    <property type="evidence" value="ECO:0007669"/>
    <property type="project" value="TreeGrafter"/>
</dbReference>
<proteinExistence type="predicted"/>
<dbReference type="Gene3D" id="3.90.70.10">
    <property type="entry name" value="Cysteine proteinases"/>
    <property type="match status" value="1"/>
</dbReference>
<dbReference type="GO" id="GO:0004843">
    <property type="term" value="F:cysteine-type deubiquitinase activity"/>
    <property type="evidence" value="ECO:0007669"/>
    <property type="project" value="InterPro"/>
</dbReference>
<dbReference type="PROSITE" id="PS00973">
    <property type="entry name" value="USP_2"/>
    <property type="match status" value="1"/>
</dbReference>
<dbReference type="EMBL" id="JAFCMP010000513">
    <property type="protein sequence ID" value="KAG5178754.1"/>
    <property type="molecule type" value="Genomic_DNA"/>
</dbReference>
<dbReference type="PROSITE" id="PS50235">
    <property type="entry name" value="USP_3"/>
    <property type="match status" value="1"/>
</dbReference>
<dbReference type="InterPro" id="IPR028889">
    <property type="entry name" value="USP"/>
</dbReference>
<feature type="non-terminal residue" evidence="2">
    <location>
        <position position="55"/>
    </location>
</feature>
<gene>
    <name evidence="2" type="ORF">JKP88DRAFT_129265</name>
</gene>
<dbReference type="Pfam" id="PF00443">
    <property type="entry name" value="UCH"/>
    <property type="match status" value="1"/>
</dbReference>
<evidence type="ECO:0000313" key="2">
    <source>
        <dbReference type="EMBL" id="KAG5178754.1"/>
    </source>
</evidence>
<sequence>QYRLKGVVAHVGTADSGHYYSFIRVANGSWLEFNDRVVTPFNEALIPKECFGGPD</sequence>